<accession>A0ACB8D7A5</accession>
<gene>
    <name evidence="1" type="ORF">HPB49_020024</name>
</gene>
<dbReference type="EMBL" id="CM023472">
    <property type="protein sequence ID" value="KAH7960462.1"/>
    <property type="molecule type" value="Genomic_DNA"/>
</dbReference>
<evidence type="ECO:0000313" key="1">
    <source>
        <dbReference type="EMBL" id="KAH7960462.1"/>
    </source>
</evidence>
<comment type="caution">
    <text evidence="1">The sequence shown here is derived from an EMBL/GenBank/DDBJ whole genome shotgun (WGS) entry which is preliminary data.</text>
</comment>
<sequence length="1105" mass="120689">MRAEDESAHKLSGLPLLQQEFPSPRTRLQAVAATEWSARRVLLRLASVPASIPVGEVTCFLGAAFRDAFCGRQLAPPTIDVLAENSSSALASGIRSGCTRQTLRFKTKFKSEMATSEDMDLQITPPTPNTNADENGDTRLISEAGTSISQGIAAHNKATDGWQLVLSRRQEKASNNKNKINGQPSAGGAKGDGHNGETGTGRSNMRPTKWKPLPPLPNNDIKIILKPHKGLMLKEYLRTEIPQAIIRATRAIIIGNGPNQRQITGEDFILRIREGPNIIIVSTPSLEVADVIRRITCIELPGKRHPFSVYVADPEDSYKGVQHLGVRTQGVSIERARMLGSSNTALLTFPGGTRPKCVYYMGVEMRCTECRPTIQMCLECMQEGHRSDVCPNPKNICRHECEVRSVQGGGARDARSSGIKSASGVGTLPASAALTTLHARGARGSTSASKGSIHSWPLPSKPKNSWQLPPPKRSIDAMRDFSPLSSVTSPMSSSVAGATSSGLPSPSRTPTSKADHGIHGSPLRTLLQSTKASVAAALVMIATTLAVLIWLMASSQSHEKDSSAACRSEECHQYAKRLRESLNESVDPCTDFTRYVCDGWRRRHQLSVAEEAFMWTFDRMSKFVRSIEVPQHDQTAVTRAAAFYRSCVSVLRGERDEISRVKRAMAAAGITWPKKPKAVPDLLHTLLYVHLQLRWSVLFSIDVTSNTERSFNHAALDTIDRSGAPKKTLELMREPKKVIQYFNTLVSAFGEHAKQDSERVTFTETNTIATKVFRTIYKGLLKASGEPQAVNTTMLFQSVPNLSQARWRFTFRSLGIAEHVLLETSYPTYVRQFFGLWRDLGESRLHLFLSCKAYLLSGATVLRSSSSYALVGDARVQAEQLLWSIREAFLRHGQGGRYDENAAISKLLALSDQEFAVSAFAVFDENAADNTAPQHIGHADITSSLVDNWMAAALPHATNVSHIASTAIERLSFATATTDGRVVLMPYAFSFPFFDARGTLAMNYAGVGFHVAYALSQLSLLPFISDTDGPLYRFYNCTGMSSNATNSSSERILNAFSAFATQPLFDAFVNASAALGTNDSLPGLPALSGSQLFFVSLCYAKCRGS</sequence>
<evidence type="ECO:0000313" key="2">
    <source>
        <dbReference type="Proteomes" id="UP000821865"/>
    </source>
</evidence>
<keyword evidence="2" id="KW-1185">Reference proteome</keyword>
<protein>
    <submittedName>
        <fullName evidence="1">Uncharacterized protein</fullName>
    </submittedName>
</protein>
<dbReference type="Proteomes" id="UP000821865">
    <property type="component" value="Chromosome 3"/>
</dbReference>
<organism evidence="1 2">
    <name type="scientific">Dermacentor silvarum</name>
    <name type="common">Tick</name>
    <dbReference type="NCBI Taxonomy" id="543639"/>
    <lineage>
        <taxon>Eukaryota</taxon>
        <taxon>Metazoa</taxon>
        <taxon>Ecdysozoa</taxon>
        <taxon>Arthropoda</taxon>
        <taxon>Chelicerata</taxon>
        <taxon>Arachnida</taxon>
        <taxon>Acari</taxon>
        <taxon>Parasitiformes</taxon>
        <taxon>Ixodida</taxon>
        <taxon>Ixodoidea</taxon>
        <taxon>Ixodidae</taxon>
        <taxon>Rhipicephalinae</taxon>
        <taxon>Dermacentor</taxon>
    </lineage>
</organism>
<name>A0ACB8D7A5_DERSI</name>
<proteinExistence type="predicted"/>
<reference evidence="1" key="1">
    <citation type="submission" date="2020-05" db="EMBL/GenBank/DDBJ databases">
        <title>Large-scale comparative analyses of tick genomes elucidate their genetic diversity and vector capacities.</title>
        <authorList>
            <person name="Jia N."/>
            <person name="Wang J."/>
            <person name="Shi W."/>
            <person name="Du L."/>
            <person name="Sun Y."/>
            <person name="Zhan W."/>
            <person name="Jiang J."/>
            <person name="Wang Q."/>
            <person name="Zhang B."/>
            <person name="Ji P."/>
            <person name="Sakyi L.B."/>
            <person name="Cui X."/>
            <person name="Yuan T."/>
            <person name="Jiang B."/>
            <person name="Yang W."/>
            <person name="Lam T.T.-Y."/>
            <person name="Chang Q."/>
            <person name="Ding S."/>
            <person name="Wang X."/>
            <person name="Zhu J."/>
            <person name="Ruan X."/>
            <person name="Zhao L."/>
            <person name="Wei J."/>
            <person name="Que T."/>
            <person name="Du C."/>
            <person name="Cheng J."/>
            <person name="Dai P."/>
            <person name="Han X."/>
            <person name="Huang E."/>
            <person name="Gao Y."/>
            <person name="Liu J."/>
            <person name="Shao H."/>
            <person name="Ye R."/>
            <person name="Li L."/>
            <person name="Wei W."/>
            <person name="Wang X."/>
            <person name="Wang C."/>
            <person name="Yang T."/>
            <person name="Huo Q."/>
            <person name="Li W."/>
            <person name="Guo W."/>
            <person name="Chen H."/>
            <person name="Zhou L."/>
            <person name="Ni X."/>
            <person name="Tian J."/>
            <person name="Zhou Y."/>
            <person name="Sheng Y."/>
            <person name="Liu T."/>
            <person name="Pan Y."/>
            <person name="Xia L."/>
            <person name="Li J."/>
            <person name="Zhao F."/>
            <person name="Cao W."/>
        </authorList>
    </citation>
    <scope>NUCLEOTIDE SEQUENCE</scope>
    <source>
        <strain evidence="1">Dsil-2018</strain>
    </source>
</reference>